<organism evidence="1">
    <name type="scientific">Arundo donax</name>
    <name type="common">Giant reed</name>
    <name type="synonym">Donax arundinaceus</name>
    <dbReference type="NCBI Taxonomy" id="35708"/>
    <lineage>
        <taxon>Eukaryota</taxon>
        <taxon>Viridiplantae</taxon>
        <taxon>Streptophyta</taxon>
        <taxon>Embryophyta</taxon>
        <taxon>Tracheophyta</taxon>
        <taxon>Spermatophyta</taxon>
        <taxon>Magnoliopsida</taxon>
        <taxon>Liliopsida</taxon>
        <taxon>Poales</taxon>
        <taxon>Poaceae</taxon>
        <taxon>PACMAD clade</taxon>
        <taxon>Arundinoideae</taxon>
        <taxon>Arundineae</taxon>
        <taxon>Arundo</taxon>
    </lineage>
</organism>
<accession>A0A0A9H6D2</accession>
<reference evidence="1" key="1">
    <citation type="submission" date="2014-09" db="EMBL/GenBank/DDBJ databases">
        <authorList>
            <person name="Magalhaes I.L.F."/>
            <person name="Oliveira U."/>
            <person name="Santos F.R."/>
            <person name="Vidigal T.H.D.A."/>
            <person name="Brescovit A.D."/>
            <person name="Santos A.J."/>
        </authorList>
    </citation>
    <scope>NUCLEOTIDE SEQUENCE</scope>
    <source>
        <tissue evidence="1">Shoot tissue taken approximately 20 cm above the soil surface</tissue>
    </source>
</reference>
<dbReference type="EMBL" id="GBRH01165141">
    <property type="protein sequence ID" value="JAE32755.1"/>
    <property type="molecule type" value="Transcribed_RNA"/>
</dbReference>
<evidence type="ECO:0000313" key="1">
    <source>
        <dbReference type="EMBL" id="JAE32755.1"/>
    </source>
</evidence>
<sequence length="38" mass="4350">MDQIRMNLHLTCKSSPINFTINKKSHVTSYDANVDLIT</sequence>
<reference evidence="1" key="2">
    <citation type="journal article" date="2015" name="Data Brief">
        <title>Shoot transcriptome of the giant reed, Arundo donax.</title>
        <authorList>
            <person name="Barrero R.A."/>
            <person name="Guerrero F.D."/>
            <person name="Moolhuijzen P."/>
            <person name="Goolsby J.A."/>
            <person name="Tidwell J."/>
            <person name="Bellgard S.E."/>
            <person name="Bellgard M.I."/>
        </authorList>
    </citation>
    <scope>NUCLEOTIDE SEQUENCE</scope>
    <source>
        <tissue evidence="1">Shoot tissue taken approximately 20 cm above the soil surface</tissue>
    </source>
</reference>
<protein>
    <submittedName>
        <fullName evidence="1">Uncharacterized protein</fullName>
    </submittedName>
</protein>
<proteinExistence type="predicted"/>
<name>A0A0A9H6D2_ARUDO</name>
<dbReference type="AlphaFoldDB" id="A0A0A9H6D2"/>